<dbReference type="RefSeq" id="WP_055206347.1">
    <property type="nucleotide sequence ID" value="NZ_CZBO01000001.1"/>
</dbReference>
<keyword evidence="3" id="KW-0812">Transmembrane</keyword>
<dbReference type="Pfam" id="PF05949">
    <property type="entry name" value="DUF881"/>
    <property type="match status" value="1"/>
</dbReference>
<dbReference type="Gene3D" id="3.30.70.1880">
    <property type="entry name" value="Protein of unknown function DUF881"/>
    <property type="match status" value="1"/>
</dbReference>
<name>A0A174Q9B4_9CLOT</name>
<sequence>MKKTSGGLILFFASIFVGLLIAFNINFSKIFESPLRFNAKEYQNAIAERNDLYKEITNLKNRNKDIQDTINKYKYDDKKQDNILDSMKNQFKDYGMITGNTEVQGPGILLKINDGSIDLSKDTEFETKSKIFHDNDMALVINDLRKAGAEAIAINNHRVMPNSGVICNWAFLGFEDETTEYAPFYIYAIGDPDTLEAALYEDGSHVRELMIRELSVKVEKKDNILMPAASKFSSSDYMKEYTEK</sequence>
<comment type="similarity">
    <text evidence="1">Belongs to the UPF0749 family.</text>
</comment>
<organism evidence="4 5">
    <name type="scientific">Clostridium baratii</name>
    <dbReference type="NCBI Taxonomy" id="1561"/>
    <lineage>
        <taxon>Bacteria</taxon>
        <taxon>Bacillati</taxon>
        <taxon>Bacillota</taxon>
        <taxon>Clostridia</taxon>
        <taxon>Eubacteriales</taxon>
        <taxon>Clostridiaceae</taxon>
        <taxon>Clostridium</taxon>
    </lineage>
</organism>
<evidence type="ECO:0000313" key="5">
    <source>
        <dbReference type="Proteomes" id="UP000095563"/>
    </source>
</evidence>
<evidence type="ECO:0000313" key="4">
    <source>
        <dbReference type="EMBL" id="CUP67538.1"/>
    </source>
</evidence>
<keyword evidence="2" id="KW-0175">Coiled coil</keyword>
<keyword evidence="3" id="KW-0472">Membrane</keyword>
<dbReference type="PANTHER" id="PTHR37313:SF2">
    <property type="entry name" value="UPF0749 PROTEIN YLXX"/>
    <property type="match status" value="1"/>
</dbReference>
<reference evidence="4 5" key="1">
    <citation type="submission" date="2015-09" db="EMBL/GenBank/DDBJ databases">
        <authorList>
            <consortium name="Pathogen Informatics"/>
        </authorList>
    </citation>
    <scope>NUCLEOTIDE SEQUENCE [LARGE SCALE GENOMIC DNA]</scope>
    <source>
        <strain evidence="4 5">2789STDY5834956</strain>
    </source>
</reference>
<accession>A0A174Q9B4</accession>
<proteinExistence type="inferred from homology"/>
<keyword evidence="3" id="KW-1133">Transmembrane helix</keyword>
<dbReference type="InterPro" id="IPR010273">
    <property type="entry name" value="DUF881"/>
</dbReference>
<dbReference type="EMBL" id="CZBO01000001">
    <property type="protein sequence ID" value="CUP67538.1"/>
    <property type="molecule type" value="Genomic_DNA"/>
</dbReference>
<dbReference type="AlphaFoldDB" id="A0A174Q9B4"/>
<feature type="transmembrane region" description="Helical" evidence="3">
    <location>
        <begin position="6"/>
        <end position="27"/>
    </location>
</feature>
<protein>
    <submittedName>
        <fullName evidence="4">Division initiation protein</fullName>
    </submittedName>
</protein>
<evidence type="ECO:0000256" key="2">
    <source>
        <dbReference type="SAM" id="Coils"/>
    </source>
</evidence>
<dbReference type="PANTHER" id="PTHR37313">
    <property type="entry name" value="UPF0749 PROTEIN RV1825"/>
    <property type="match status" value="1"/>
</dbReference>
<evidence type="ECO:0000256" key="1">
    <source>
        <dbReference type="ARBA" id="ARBA00009108"/>
    </source>
</evidence>
<dbReference type="Proteomes" id="UP000095563">
    <property type="component" value="Unassembled WGS sequence"/>
</dbReference>
<feature type="coiled-coil region" evidence="2">
    <location>
        <begin position="42"/>
        <end position="76"/>
    </location>
</feature>
<evidence type="ECO:0000256" key="3">
    <source>
        <dbReference type="SAM" id="Phobius"/>
    </source>
</evidence>
<gene>
    <name evidence="4" type="ORF">ERS852568_00381</name>
</gene>